<feature type="region of interest" description="Disordered" evidence="1">
    <location>
        <begin position="1"/>
        <end position="23"/>
    </location>
</feature>
<evidence type="ECO:0000259" key="2">
    <source>
        <dbReference type="Pfam" id="PF07615"/>
    </source>
</evidence>
<accession>A0A021VR96</accession>
<feature type="domain" description="Thiamin/hydroxymethyl pyrimidine-binding YkoF putative" evidence="2">
    <location>
        <begin position="134"/>
        <end position="213"/>
    </location>
</feature>
<reference evidence="3 4" key="1">
    <citation type="submission" date="2014-01" db="EMBL/GenBank/DDBJ databases">
        <title>Actinotalea ferrariae CF5-4.</title>
        <authorList>
            <person name="Chen F."/>
            <person name="Li Y."/>
            <person name="Wang G."/>
        </authorList>
    </citation>
    <scope>NUCLEOTIDE SEQUENCE [LARGE SCALE GENOMIC DNA]</scope>
    <source>
        <strain evidence="3 4">CF5-4</strain>
    </source>
</reference>
<dbReference type="Gene3D" id="3.30.70.930">
    <property type="match status" value="2"/>
</dbReference>
<dbReference type="Pfam" id="PF07615">
    <property type="entry name" value="Ykof"/>
    <property type="match status" value="2"/>
</dbReference>
<dbReference type="InterPro" id="IPR011522">
    <property type="entry name" value="Thiamin/HMP-bd_put_YkoF"/>
</dbReference>
<evidence type="ECO:0000256" key="1">
    <source>
        <dbReference type="SAM" id="MobiDB-lite"/>
    </source>
</evidence>
<evidence type="ECO:0000313" key="4">
    <source>
        <dbReference type="Proteomes" id="UP000019753"/>
    </source>
</evidence>
<dbReference type="Proteomes" id="UP000019753">
    <property type="component" value="Unassembled WGS sequence"/>
</dbReference>
<organism evidence="3 4">
    <name type="scientific">Actinotalea ferrariae CF5-4</name>
    <dbReference type="NCBI Taxonomy" id="948458"/>
    <lineage>
        <taxon>Bacteria</taxon>
        <taxon>Bacillati</taxon>
        <taxon>Actinomycetota</taxon>
        <taxon>Actinomycetes</taxon>
        <taxon>Micrococcales</taxon>
        <taxon>Cellulomonadaceae</taxon>
        <taxon>Actinotalea</taxon>
    </lineage>
</organism>
<protein>
    <recommendedName>
        <fullName evidence="2">Thiamin/hydroxymethyl pyrimidine-binding YkoF putative domain-containing protein</fullName>
    </recommendedName>
</protein>
<evidence type="ECO:0000313" key="3">
    <source>
        <dbReference type="EMBL" id="EYR63661.1"/>
    </source>
</evidence>
<feature type="domain" description="Thiamin/hydroxymethyl pyrimidine-binding YkoF putative" evidence="2">
    <location>
        <begin position="27"/>
        <end position="109"/>
    </location>
</feature>
<proteinExistence type="predicted"/>
<gene>
    <name evidence="3" type="ORF">N866_18965</name>
</gene>
<feature type="compositionally biased region" description="Low complexity" evidence="1">
    <location>
        <begin position="1"/>
        <end position="11"/>
    </location>
</feature>
<dbReference type="InterPro" id="IPR029756">
    <property type="entry name" value="MTH1187/YkoF-like"/>
</dbReference>
<dbReference type="SUPFAM" id="SSF89957">
    <property type="entry name" value="MTH1187/YkoF-like"/>
    <property type="match status" value="1"/>
</dbReference>
<sequence>MSCSTAAGGAPRPAPEPSAPDHVRMGVGARLTLHPATDDFVPVILSALSAARATAPGVTVRTDDVSTLLRGSEQDVATFVAAGLEHAARITSTGHVVATLALSRGCPGEVGCDLPAGELVEVVPVHLAPAGLHASAHWALYPLGTADAMGPILAAIDTAQRRGTYGGAENFATRLDGDLADVLATVVDTWTGVGREVAHVAAHATVSVGSPSRRGDR</sequence>
<dbReference type="AlphaFoldDB" id="A0A021VR96"/>
<keyword evidence="4" id="KW-1185">Reference proteome</keyword>
<comment type="caution">
    <text evidence="3">The sequence shown here is derived from an EMBL/GenBank/DDBJ whole genome shotgun (WGS) entry which is preliminary data.</text>
</comment>
<dbReference type="EMBL" id="AXCW01000077">
    <property type="protein sequence ID" value="EYR63661.1"/>
    <property type="molecule type" value="Genomic_DNA"/>
</dbReference>
<name>A0A021VR96_9CELL</name>